<protein>
    <recommendedName>
        <fullName evidence="2">Trm112 family protein</fullName>
    </recommendedName>
</protein>
<dbReference type="Pfam" id="PF03966">
    <property type="entry name" value="Trm112p"/>
    <property type="match status" value="1"/>
</dbReference>
<name>A0A0W8FI08_9ZZZZ</name>
<accession>A0A0W8FI08</accession>
<sequence length="61" mass="6796">MRRKLLDIICCPVCKGDLVLQVTEEDEEEILSGSLLCNACRVTYEISEGIPNLLPRTASED</sequence>
<dbReference type="Gene3D" id="2.20.25.10">
    <property type="match status" value="1"/>
</dbReference>
<proteinExistence type="predicted"/>
<organism evidence="1">
    <name type="scientific">hydrocarbon metagenome</name>
    <dbReference type="NCBI Taxonomy" id="938273"/>
    <lineage>
        <taxon>unclassified sequences</taxon>
        <taxon>metagenomes</taxon>
        <taxon>ecological metagenomes</taxon>
    </lineage>
</organism>
<dbReference type="AlphaFoldDB" id="A0A0W8FI08"/>
<reference evidence="1" key="1">
    <citation type="journal article" date="2015" name="Proc. Natl. Acad. Sci. U.S.A.">
        <title>Networks of energetic and metabolic interactions define dynamics in microbial communities.</title>
        <authorList>
            <person name="Embree M."/>
            <person name="Liu J.K."/>
            <person name="Al-Bassam M.M."/>
            <person name="Zengler K."/>
        </authorList>
    </citation>
    <scope>NUCLEOTIDE SEQUENCE</scope>
</reference>
<comment type="caution">
    <text evidence="1">The sequence shown here is derived from an EMBL/GenBank/DDBJ whole genome shotgun (WGS) entry which is preliminary data.</text>
</comment>
<evidence type="ECO:0008006" key="2">
    <source>
        <dbReference type="Google" id="ProtNLM"/>
    </source>
</evidence>
<dbReference type="PANTHER" id="PTHR33505">
    <property type="entry name" value="ZGC:162634"/>
    <property type="match status" value="1"/>
</dbReference>
<dbReference type="InterPro" id="IPR005651">
    <property type="entry name" value="Trm112-like"/>
</dbReference>
<evidence type="ECO:0000313" key="1">
    <source>
        <dbReference type="EMBL" id="KUG20489.1"/>
    </source>
</evidence>
<dbReference type="NCBIfam" id="NF038101">
    <property type="entry name" value="Trm112_arch"/>
    <property type="match status" value="1"/>
</dbReference>
<dbReference type="PANTHER" id="PTHR33505:SF4">
    <property type="entry name" value="PROTEIN PREY, MITOCHONDRIAL"/>
    <property type="match status" value="1"/>
</dbReference>
<dbReference type="EMBL" id="LNQE01001185">
    <property type="protein sequence ID" value="KUG20489.1"/>
    <property type="molecule type" value="Genomic_DNA"/>
</dbReference>
<gene>
    <name evidence="1" type="ORF">ASZ90_009773</name>
</gene>
<dbReference type="SUPFAM" id="SSF158997">
    <property type="entry name" value="Trm112p-like"/>
    <property type="match status" value="1"/>
</dbReference>